<sequence length="215" mass="22628">MRSTFLCFLFLLCRAAKSQKETTFGLDLPDDSTTTTEEESTDESTTTETTEEFSTTSEETTTTTPCCPTGGVWSNWRPASNSSCSDTCGGYGTQQLTRTCLSLLISSSCSCDGNSTSTGPCNLQPCAFGRASCAPGLKVGLLEGSFACLNVSGVNGVTVRVPVVIVEIVLEEGSVSREQEAVVVQKVMGSRSFPAALPSVNIPPDLAVQGTKFNT</sequence>
<feature type="compositionally biased region" description="Low complexity" evidence="1">
    <location>
        <begin position="43"/>
        <end position="62"/>
    </location>
</feature>
<evidence type="ECO:0000256" key="1">
    <source>
        <dbReference type="SAM" id="MobiDB-lite"/>
    </source>
</evidence>
<gene>
    <name evidence="3" type="ORF">BXYJ_LOCUS4173</name>
</gene>
<dbReference type="PANTHER" id="PTHR31507">
    <property type="entry name" value="PROTEIN CBG15923"/>
    <property type="match status" value="1"/>
</dbReference>
<feature type="signal peptide" evidence="2">
    <location>
        <begin position="1"/>
        <end position="18"/>
    </location>
</feature>
<evidence type="ECO:0000256" key="2">
    <source>
        <dbReference type="SAM" id="SignalP"/>
    </source>
</evidence>
<evidence type="ECO:0000313" key="6">
    <source>
        <dbReference type="WBParaSite" id="BXY_1592900.1"/>
    </source>
</evidence>
<dbReference type="AlphaFoldDB" id="A0A1I7SSB2"/>
<keyword evidence="5" id="KW-1185">Reference proteome</keyword>
<dbReference type="PROSITE" id="PS50092">
    <property type="entry name" value="TSP1"/>
    <property type="match status" value="1"/>
</dbReference>
<dbReference type="Gene3D" id="2.20.100.10">
    <property type="entry name" value="Thrombospondin type-1 (TSP1) repeat"/>
    <property type="match status" value="1"/>
</dbReference>
<dbReference type="WBParaSite" id="BXY_1592900.1">
    <property type="protein sequence ID" value="BXY_1592900.1"/>
    <property type="gene ID" value="BXY_1592900"/>
</dbReference>
<accession>A0A1I7SSB2</accession>
<dbReference type="PANTHER" id="PTHR31507:SF3">
    <property type="entry name" value="TIL DOMAIN-CONTAINING PROTEIN"/>
    <property type="match status" value="1"/>
</dbReference>
<evidence type="ECO:0000313" key="5">
    <source>
        <dbReference type="Proteomes" id="UP000659654"/>
    </source>
</evidence>
<dbReference type="OrthoDB" id="5821553at2759"/>
<name>A0A1I7SSB2_BURXY</name>
<proteinExistence type="predicted"/>
<dbReference type="SUPFAM" id="SSF82895">
    <property type="entry name" value="TSP-1 type 1 repeat"/>
    <property type="match status" value="1"/>
</dbReference>
<dbReference type="Proteomes" id="UP000582659">
    <property type="component" value="Unassembled WGS sequence"/>
</dbReference>
<dbReference type="EMBL" id="CAJFDI010000002">
    <property type="protein sequence ID" value="CAD5215725.1"/>
    <property type="molecule type" value="Genomic_DNA"/>
</dbReference>
<reference evidence="6" key="1">
    <citation type="submission" date="2016-11" db="UniProtKB">
        <authorList>
            <consortium name="WormBaseParasite"/>
        </authorList>
    </citation>
    <scope>IDENTIFICATION</scope>
</reference>
<dbReference type="InterPro" id="IPR036383">
    <property type="entry name" value="TSP1_rpt_sf"/>
</dbReference>
<protein>
    <submittedName>
        <fullName evidence="3">(pine wood nematode) hypothetical protein</fullName>
    </submittedName>
</protein>
<feature type="chain" id="PRO_5036022275" evidence="2">
    <location>
        <begin position="19"/>
        <end position="215"/>
    </location>
</feature>
<feature type="region of interest" description="Disordered" evidence="1">
    <location>
        <begin position="24"/>
        <end position="62"/>
    </location>
</feature>
<dbReference type="EMBL" id="CAJFCV020000002">
    <property type="protein sequence ID" value="CAG9097783.1"/>
    <property type="molecule type" value="Genomic_DNA"/>
</dbReference>
<dbReference type="Proteomes" id="UP000095284">
    <property type="component" value="Unplaced"/>
</dbReference>
<evidence type="ECO:0000313" key="4">
    <source>
        <dbReference type="Proteomes" id="UP000095284"/>
    </source>
</evidence>
<dbReference type="InterPro" id="IPR000884">
    <property type="entry name" value="TSP1_rpt"/>
</dbReference>
<evidence type="ECO:0000313" key="3">
    <source>
        <dbReference type="EMBL" id="CAD5215725.1"/>
    </source>
</evidence>
<organism evidence="4 6">
    <name type="scientific">Bursaphelenchus xylophilus</name>
    <name type="common">Pinewood nematode worm</name>
    <name type="synonym">Aphelenchoides xylophilus</name>
    <dbReference type="NCBI Taxonomy" id="6326"/>
    <lineage>
        <taxon>Eukaryota</taxon>
        <taxon>Metazoa</taxon>
        <taxon>Ecdysozoa</taxon>
        <taxon>Nematoda</taxon>
        <taxon>Chromadorea</taxon>
        <taxon>Rhabditida</taxon>
        <taxon>Tylenchina</taxon>
        <taxon>Tylenchomorpha</taxon>
        <taxon>Aphelenchoidea</taxon>
        <taxon>Aphelenchoididae</taxon>
        <taxon>Bursaphelenchus</taxon>
    </lineage>
</organism>
<reference evidence="3" key="2">
    <citation type="submission" date="2020-09" db="EMBL/GenBank/DDBJ databases">
        <authorList>
            <person name="Kikuchi T."/>
        </authorList>
    </citation>
    <scope>NUCLEOTIDE SEQUENCE</scope>
    <source>
        <strain evidence="3">Ka4C1</strain>
    </source>
</reference>
<keyword evidence="2" id="KW-0732">Signal</keyword>
<dbReference type="Proteomes" id="UP000659654">
    <property type="component" value="Unassembled WGS sequence"/>
</dbReference>